<name>A0A916UHA6_9HYPH</name>
<dbReference type="SUPFAM" id="SSF53807">
    <property type="entry name" value="Helical backbone' metal receptor"/>
    <property type="match status" value="1"/>
</dbReference>
<feature type="signal peptide" evidence="1">
    <location>
        <begin position="1"/>
        <end position="39"/>
    </location>
</feature>
<comment type="caution">
    <text evidence="3">The sequence shown here is derived from an EMBL/GenBank/DDBJ whole genome shotgun (WGS) entry which is preliminary data.</text>
</comment>
<dbReference type="PANTHER" id="PTHR30535:SF34">
    <property type="entry name" value="MOLYBDATE-BINDING PROTEIN MOLA"/>
    <property type="match status" value="1"/>
</dbReference>
<dbReference type="InterPro" id="IPR002491">
    <property type="entry name" value="ABC_transptr_periplasmic_BD"/>
</dbReference>
<dbReference type="EMBL" id="BMGG01000005">
    <property type="protein sequence ID" value="GGC71870.1"/>
    <property type="molecule type" value="Genomic_DNA"/>
</dbReference>
<dbReference type="Gene3D" id="3.40.50.1980">
    <property type="entry name" value="Nitrogenase molybdenum iron protein domain"/>
    <property type="match status" value="2"/>
</dbReference>
<accession>A0A916UHA6</accession>
<gene>
    <name evidence="3" type="primary">fhuP</name>
    <name evidence="3" type="ORF">GCM10010994_32890</name>
</gene>
<organism evidence="3 4">
    <name type="scientific">Chelatococcus reniformis</name>
    <dbReference type="NCBI Taxonomy" id="1494448"/>
    <lineage>
        <taxon>Bacteria</taxon>
        <taxon>Pseudomonadati</taxon>
        <taxon>Pseudomonadota</taxon>
        <taxon>Alphaproteobacteria</taxon>
        <taxon>Hyphomicrobiales</taxon>
        <taxon>Chelatococcaceae</taxon>
        <taxon>Chelatococcus</taxon>
    </lineage>
</organism>
<evidence type="ECO:0000313" key="3">
    <source>
        <dbReference type="EMBL" id="GGC71870.1"/>
    </source>
</evidence>
<sequence length="387" mass="40769">MRGPGGLRKVVAGARGGGWTATVAAAALCLMLLALPAAAQDTITLTDVAGRTVTIPRAPKRILLAQGRHFPALTLIHPEAASLIVGFGGDFKRETATFALYLKRYPRLGELPVIGQGSPATFSIEAALATMPDLVITSAYLGGESPASTEQIRQFEAAGVPVVVVDFFVHPLRDTVPSLRILGQVLGREAQAQALISFWEQRRRRIDERVGRLERRPTVFMHVHAGGSDCCYSPGRGTFDAFITAAGGHNIGADVLPGTTGQLNAEYILSRQPDAYIATGGSHLAARGGFVLGPGVTAEAAAASFRATIAQPPVASLGAVARGRALGLWHHFNDTPVNIVAVEAIAKWLHPQAFADVDPAASLAEINARFAQVPFGGTFWVSLPAPR</sequence>
<proteinExistence type="predicted"/>
<feature type="domain" description="Fe/B12 periplasmic-binding" evidence="2">
    <location>
        <begin position="61"/>
        <end position="357"/>
    </location>
</feature>
<dbReference type="Pfam" id="PF01497">
    <property type="entry name" value="Peripla_BP_2"/>
    <property type="match status" value="1"/>
</dbReference>
<feature type="chain" id="PRO_5038077130" evidence="1">
    <location>
        <begin position="40"/>
        <end position="387"/>
    </location>
</feature>
<keyword evidence="1" id="KW-0732">Signal</keyword>
<keyword evidence="4" id="KW-1185">Reference proteome</keyword>
<dbReference type="PANTHER" id="PTHR30535">
    <property type="entry name" value="VITAMIN B12-BINDING PROTEIN"/>
    <property type="match status" value="1"/>
</dbReference>
<dbReference type="AlphaFoldDB" id="A0A916UHA6"/>
<evidence type="ECO:0000313" key="4">
    <source>
        <dbReference type="Proteomes" id="UP000637002"/>
    </source>
</evidence>
<dbReference type="RefSeq" id="WP_244642018.1">
    <property type="nucleotide sequence ID" value="NZ_BMGG01000005.1"/>
</dbReference>
<reference evidence="3" key="1">
    <citation type="journal article" date="2014" name="Int. J. Syst. Evol. Microbiol.">
        <title>Complete genome sequence of Corynebacterium casei LMG S-19264T (=DSM 44701T), isolated from a smear-ripened cheese.</title>
        <authorList>
            <consortium name="US DOE Joint Genome Institute (JGI-PGF)"/>
            <person name="Walter F."/>
            <person name="Albersmeier A."/>
            <person name="Kalinowski J."/>
            <person name="Ruckert C."/>
        </authorList>
    </citation>
    <scope>NUCLEOTIDE SEQUENCE</scope>
    <source>
        <strain evidence="3">CGMCC 1.12919</strain>
    </source>
</reference>
<dbReference type="Proteomes" id="UP000637002">
    <property type="component" value="Unassembled WGS sequence"/>
</dbReference>
<dbReference type="InterPro" id="IPR050902">
    <property type="entry name" value="ABC_Transporter_SBP"/>
</dbReference>
<protein>
    <submittedName>
        <fullName evidence="3">Ferrichrome ABC transporter substrate-binding protein</fullName>
    </submittedName>
</protein>
<evidence type="ECO:0000256" key="1">
    <source>
        <dbReference type="SAM" id="SignalP"/>
    </source>
</evidence>
<dbReference type="PROSITE" id="PS50983">
    <property type="entry name" value="FE_B12_PBP"/>
    <property type="match status" value="1"/>
</dbReference>
<reference evidence="3" key="2">
    <citation type="submission" date="2020-09" db="EMBL/GenBank/DDBJ databases">
        <authorList>
            <person name="Sun Q."/>
            <person name="Zhou Y."/>
        </authorList>
    </citation>
    <scope>NUCLEOTIDE SEQUENCE</scope>
    <source>
        <strain evidence="3">CGMCC 1.12919</strain>
    </source>
</reference>
<evidence type="ECO:0000259" key="2">
    <source>
        <dbReference type="PROSITE" id="PS50983"/>
    </source>
</evidence>